<gene>
    <name evidence="12" type="primary">Htr6</name>
    <name evidence="12" type="ORF">PORRUF_R13374</name>
</gene>
<dbReference type="GO" id="GO:0007187">
    <property type="term" value="P:G protein-coupled receptor signaling pathway, coupled to cyclic nucleotide second messenger"/>
    <property type="evidence" value="ECO:0007669"/>
    <property type="project" value="TreeGrafter"/>
</dbReference>
<dbReference type="PANTHER" id="PTHR24247">
    <property type="entry name" value="5-HYDROXYTRYPTAMINE RECEPTOR"/>
    <property type="match status" value="1"/>
</dbReference>
<feature type="non-terminal residue" evidence="12">
    <location>
        <position position="1"/>
    </location>
</feature>
<dbReference type="PROSITE" id="PS00237">
    <property type="entry name" value="G_PROTEIN_RECEP_F1_1"/>
    <property type="match status" value="1"/>
</dbReference>
<evidence type="ECO:0000256" key="1">
    <source>
        <dbReference type="ARBA" id="ARBA00004651"/>
    </source>
</evidence>
<dbReference type="SUPFAM" id="SSF81321">
    <property type="entry name" value="Family A G protein-coupled receptor-like"/>
    <property type="match status" value="1"/>
</dbReference>
<keyword evidence="7 9" id="KW-0675">Receptor</keyword>
<dbReference type="GO" id="GO:0045202">
    <property type="term" value="C:synapse"/>
    <property type="evidence" value="ECO:0007669"/>
    <property type="project" value="GOC"/>
</dbReference>
<keyword evidence="6 10" id="KW-0472">Membrane</keyword>
<evidence type="ECO:0000256" key="7">
    <source>
        <dbReference type="ARBA" id="ARBA00023170"/>
    </source>
</evidence>
<dbReference type="InterPro" id="IPR000276">
    <property type="entry name" value="GPCR_Rhodpsn"/>
</dbReference>
<evidence type="ECO:0000256" key="2">
    <source>
        <dbReference type="ARBA" id="ARBA00022475"/>
    </source>
</evidence>
<evidence type="ECO:0000256" key="4">
    <source>
        <dbReference type="ARBA" id="ARBA00022989"/>
    </source>
</evidence>
<dbReference type="PRINTS" id="PR00237">
    <property type="entry name" value="GPCRRHODOPSN"/>
</dbReference>
<evidence type="ECO:0000313" key="12">
    <source>
        <dbReference type="EMBL" id="NXY35382.1"/>
    </source>
</evidence>
<dbReference type="GO" id="GO:0005886">
    <property type="term" value="C:plasma membrane"/>
    <property type="evidence" value="ECO:0007669"/>
    <property type="project" value="UniProtKB-SubCell"/>
</dbReference>
<dbReference type="Gene3D" id="1.20.1070.10">
    <property type="entry name" value="Rhodopsin 7-helix transmembrane proteins"/>
    <property type="match status" value="1"/>
</dbReference>
<dbReference type="GO" id="GO:0030594">
    <property type="term" value="F:neurotransmitter receptor activity"/>
    <property type="evidence" value="ECO:0007669"/>
    <property type="project" value="TreeGrafter"/>
</dbReference>
<dbReference type="EMBL" id="VZSW01000697">
    <property type="protein sequence ID" value="NXY35382.1"/>
    <property type="molecule type" value="Genomic_DNA"/>
</dbReference>
<comment type="similarity">
    <text evidence="9">Belongs to the G-protein coupled receptor 1 family.</text>
</comment>
<keyword evidence="2" id="KW-1003">Cell membrane</keyword>
<keyword evidence="4 10" id="KW-1133">Transmembrane helix</keyword>
<dbReference type="GO" id="GO:0004993">
    <property type="term" value="F:G protein-coupled serotonin receptor activity"/>
    <property type="evidence" value="ECO:0007669"/>
    <property type="project" value="TreeGrafter"/>
</dbReference>
<evidence type="ECO:0000256" key="8">
    <source>
        <dbReference type="ARBA" id="ARBA00023224"/>
    </source>
</evidence>
<keyword evidence="8 9" id="KW-0807">Transducer</keyword>
<dbReference type="Pfam" id="PF00001">
    <property type="entry name" value="7tm_1"/>
    <property type="match status" value="1"/>
</dbReference>
<dbReference type="GO" id="GO:0007188">
    <property type="term" value="P:adenylate cyclase-modulating G protein-coupled receptor signaling pathway"/>
    <property type="evidence" value="ECO:0007669"/>
    <property type="project" value="TreeGrafter"/>
</dbReference>
<feature type="transmembrane region" description="Helical" evidence="10">
    <location>
        <begin position="266"/>
        <end position="289"/>
    </location>
</feature>
<keyword evidence="5 9" id="KW-0297">G-protein coupled receptor</keyword>
<dbReference type="Proteomes" id="UP000572837">
    <property type="component" value="Unassembled WGS sequence"/>
</dbReference>
<feature type="transmembrane region" description="Helical" evidence="10">
    <location>
        <begin position="24"/>
        <end position="47"/>
    </location>
</feature>
<dbReference type="PANTHER" id="PTHR24247:SF236">
    <property type="entry name" value="5-HYDROXYTRYPTAMINE RECEPTOR 6"/>
    <property type="match status" value="1"/>
</dbReference>
<proteinExistence type="inferred from homology"/>
<dbReference type="SMART" id="SM01381">
    <property type="entry name" value="7TM_GPCR_Srsx"/>
    <property type="match status" value="1"/>
</dbReference>
<sequence>MEGDLGAPNASVLGEHSLLVGSSWVAAFLCFIILLTTAGNFLLILLIITQRSLRNTSNYFLVSLFMSDLMVGLVVMPPAMLNQLYGRWVLQGDFCSLWASFDVMCCSASILNLCVISLDRYLLITSPLRYKLRMTSCRALALILATWTLAALASFLPIKMGWHELELEVRPLNVTGQGDEEQCRLLVSLPYALVASCLTFFLPSAAISFTYCRILLAARRQAVQVASLASNVATTDEATPQVPHALSQPLAGNESRRFTNKHSKKALKASLTLGILLGMFFVAWLPFFITNVAQVRACGGFMSGFQKFSLW</sequence>
<feature type="transmembrane region" description="Helical" evidence="10">
    <location>
        <begin position="59"/>
        <end position="77"/>
    </location>
</feature>
<dbReference type="PRINTS" id="PR01102">
    <property type="entry name" value="5HT6RECEPTR"/>
</dbReference>
<reference evidence="12 13" key="1">
    <citation type="submission" date="2020-02" db="EMBL/GenBank/DDBJ databases">
        <title>Bird 10,000 Genomes (B10K) Project - Family phase.</title>
        <authorList>
            <person name="Zhang G."/>
        </authorList>
    </citation>
    <scope>NUCLEOTIDE SEQUENCE [LARGE SCALE GENOMIC DNA]</scope>
    <source>
        <strain evidence="12">B10K-IZ-033-81</strain>
        <tissue evidence="12">Muscle</tissue>
    </source>
</reference>
<dbReference type="GO" id="GO:0007268">
    <property type="term" value="P:chemical synaptic transmission"/>
    <property type="evidence" value="ECO:0007669"/>
    <property type="project" value="TreeGrafter"/>
</dbReference>
<evidence type="ECO:0000256" key="6">
    <source>
        <dbReference type="ARBA" id="ARBA00023136"/>
    </source>
</evidence>
<dbReference type="GO" id="GO:0030425">
    <property type="term" value="C:dendrite"/>
    <property type="evidence" value="ECO:0007669"/>
    <property type="project" value="TreeGrafter"/>
</dbReference>
<keyword evidence="3 9" id="KW-0812">Transmembrane</keyword>
<keyword evidence="13" id="KW-1185">Reference proteome</keyword>
<evidence type="ECO:0000313" key="13">
    <source>
        <dbReference type="Proteomes" id="UP000572837"/>
    </source>
</evidence>
<protein>
    <submittedName>
        <fullName evidence="12">5HT6R protein</fullName>
    </submittedName>
</protein>
<feature type="domain" description="G-protein coupled receptors family 1 profile" evidence="11">
    <location>
        <begin position="39"/>
        <end position="311"/>
    </location>
</feature>
<dbReference type="AlphaFoldDB" id="A0A7L4J568"/>
<evidence type="ECO:0000256" key="5">
    <source>
        <dbReference type="ARBA" id="ARBA00023040"/>
    </source>
</evidence>
<evidence type="ECO:0000256" key="9">
    <source>
        <dbReference type="RuleBase" id="RU000688"/>
    </source>
</evidence>
<name>A0A7L4J568_9PASS</name>
<evidence type="ECO:0000259" key="11">
    <source>
        <dbReference type="PROSITE" id="PS50262"/>
    </source>
</evidence>
<comment type="subcellular location">
    <subcellularLocation>
        <location evidence="1">Cell membrane</location>
        <topology evidence="1">Multi-pass membrane protein</topology>
    </subcellularLocation>
</comment>
<dbReference type="PROSITE" id="PS50262">
    <property type="entry name" value="G_PROTEIN_RECEP_F1_2"/>
    <property type="match status" value="1"/>
</dbReference>
<feature type="transmembrane region" description="Helical" evidence="10">
    <location>
        <begin position="191"/>
        <end position="212"/>
    </location>
</feature>
<feature type="non-terminal residue" evidence="12">
    <location>
        <position position="311"/>
    </location>
</feature>
<feature type="transmembrane region" description="Helical" evidence="10">
    <location>
        <begin position="139"/>
        <end position="158"/>
    </location>
</feature>
<organism evidence="12 13">
    <name type="scientific">Pomatorhinus ruficollis</name>
    <name type="common">streak-breasted scimitar babbler</name>
    <dbReference type="NCBI Taxonomy" id="932028"/>
    <lineage>
        <taxon>Eukaryota</taxon>
        <taxon>Metazoa</taxon>
        <taxon>Chordata</taxon>
        <taxon>Craniata</taxon>
        <taxon>Vertebrata</taxon>
        <taxon>Euteleostomi</taxon>
        <taxon>Archelosauria</taxon>
        <taxon>Archosauria</taxon>
        <taxon>Dinosauria</taxon>
        <taxon>Saurischia</taxon>
        <taxon>Theropoda</taxon>
        <taxon>Coelurosauria</taxon>
        <taxon>Aves</taxon>
        <taxon>Neognathae</taxon>
        <taxon>Neoaves</taxon>
        <taxon>Telluraves</taxon>
        <taxon>Australaves</taxon>
        <taxon>Passeriformes</taxon>
        <taxon>Sylvioidea</taxon>
        <taxon>Timaliidae</taxon>
        <taxon>Pomatorhinus</taxon>
    </lineage>
</organism>
<evidence type="ECO:0000256" key="10">
    <source>
        <dbReference type="SAM" id="Phobius"/>
    </source>
</evidence>
<comment type="caution">
    <text evidence="12">The sequence shown here is derived from an EMBL/GenBank/DDBJ whole genome shotgun (WGS) entry which is preliminary data.</text>
</comment>
<feature type="transmembrane region" description="Helical" evidence="10">
    <location>
        <begin position="97"/>
        <end position="118"/>
    </location>
</feature>
<accession>A0A7L4J568</accession>
<dbReference type="InterPro" id="IPR017452">
    <property type="entry name" value="GPCR_Rhodpsn_7TM"/>
</dbReference>
<evidence type="ECO:0000256" key="3">
    <source>
        <dbReference type="ARBA" id="ARBA00022692"/>
    </source>
</evidence>